<dbReference type="OrthoDB" id="676979at2759"/>
<sequence>MKMDEMLPRVADESRENINAKGTTSILTGSNDAHPVSRLARKVMLTLPDDSKPKPSTAKSKKSAQPAQDAFKEIARCKEEKLIRLDLTKSNITSVPPSIKELGHLTELYLYGNKLTAVPLEIGELSSLQVLALHENSLTTLPSSMSGLVSLRILDLRHNKLQEVRSDARIHHFLISVTHSSPYDPR</sequence>
<evidence type="ECO:0008006" key="6">
    <source>
        <dbReference type="Google" id="ProtNLM"/>
    </source>
</evidence>
<evidence type="ECO:0000256" key="3">
    <source>
        <dbReference type="SAM" id="MobiDB-lite"/>
    </source>
</evidence>
<accession>A0A1D1W8H7</accession>
<dbReference type="SUPFAM" id="SSF52058">
    <property type="entry name" value="L domain-like"/>
    <property type="match status" value="1"/>
</dbReference>
<evidence type="ECO:0000313" key="4">
    <source>
        <dbReference type="EMBL" id="GAV09646.1"/>
    </source>
</evidence>
<dbReference type="InterPro" id="IPR032675">
    <property type="entry name" value="LRR_dom_sf"/>
</dbReference>
<organism evidence="4 5">
    <name type="scientific">Ramazzottius varieornatus</name>
    <name type="common">Water bear</name>
    <name type="synonym">Tardigrade</name>
    <dbReference type="NCBI Taxonomy" id="947166"/>
    <lineage>
        <taxon>Eukaryota</taxon>
        <taxon>Metazoa</taxon>
        <taxon>Ecdysozoa</taxon>
        <taxon>Tardigrada</taxon>
        <taxon>Eutardigrada</taxon>
        <taxon>Parachela</taxon>
        <taxon>Hypsibioidea</taxon>
        <taxon>Ramazzottiidae</taxon>
        <taxon>Ramazzottius</taxon>
    </lineage>
</organism>
<comment type="caution">
    <text evidence="4">The sequence shown here is derived from an EMBL/GenBank/DDBJ whole genome shotgun (WGS) entry which is preliminary data.</text>
</comment>
<keyword evidence="1" id="KW-0433">Leucine-rich repeat</keyword>
<gene>
    <name evidence="4" type="primary">RvY_19150-1</name>
    <name evidence="4" type="synonym">RvY_19150.1</name>
    <name evidence="4" type="ORF">RvY_19150</name>
</gene>
<dbReference type="Gene3D" id="3.80.10.10">
    <property type="entry name" value="Ribonuclease Inhibitor"/>
    <property type="match status" value="1"/>
</dbReference>
<dbReference type="EMBL" id="BDGG01000025">
    <property type="protein sequence ID" value="GAV09646.1"/>
    <property type="molecule type" value="Genomic_DNA"/>
</dbReference>
<dbReference type="InterPro" id="IPR001611">
    <property type="entry name" value="Leu-rich_rpt"/>
</dbReference>
<dbReference type="SMART" id="SM00369">
    <property type="entry name" value="LRR_TYP"/>
    <property type="match status" value="3"/>
</dbReference>
<feature type="compositionally biased region" description="Low complexity" evidence="3">
    <location>
        <begin position="54"/>
        <end position="69"/>
    </location>
</feature>
<proteinExistence type="predicted"/>
<dbReference type="InterPro" id="IPR050216">
    <property type="entry name" value="LRR_domain-containing"/>
</dbReference>
<dbReference type="STRING" id="947166.A0A1D1W8H7"/>
<protein>
    <recommendedName>
        <fullName evidence="6">Leucine-rich repeat protein SHOC-2</fullName>
    </recommendedName>
</protein>
<dbReference type="PANTHER" id="PTHR48051:SF1">
    <property type="entry name" value="RAS SUPPRESSOR PROTEIN 1"/>
    <property type="match status" value="1"/>
</dbReference>
<evidence type="ECO:0000256" key="1">
    <source>
        <dbReference type="ARBA" id="ARBA00022614"/>
    </source>
</evidence>
<dbReference type="Proteomes" id="UP000186922">
    <property type="component" value="Unassembled WGS sequence"/>
</dbReference>
<feature type="compositionally biased region" description="Polar residues" evidence="3">
    <location>
        <begin position="20"/>
        <end position="31"/>
    </location>
</feature>
<dbReference type="Pfam" id="PF13855">
    <property type="entry name" value="LRR_8"/>
    <property type="match status" value="1"/>
</dbReference>
<dbReference type="AlphaFoldDB" id="A0A1D1W8H7"/>
<keyword evidence="2" id="KW-0677">Repeat</keyword>
<dbReference type="GO" id="GO:0005737">
    <property type="term" value="C:cytoplasm"/>
    <property type="evidence" value="ECO:0007669"/>
    <property type="project" value="TreeGrafter"/>
</dbReference>
<dbReference type="PANTHER" id="PTHR48051">
    <property type="match status" value="1"/>
</dbReference>
<feature type="region of interest" description="Disordered" evidence="3">
    <location>
        <begin position="1"/>
        <end position="69"/>
    </location>
</feature>
<evidence type="ECO:0000256" key="2">
    <source>
        <dbReference type="ARBA" id="ARBA00022737"/>
    </source>
</evidence>
<feature type="compositionally biased region" description="Basic and acidic residues" evidence="3">
    <location>
        <begin position="1"/>
        <end position="18"/>
    </location>
</feature>
<dbReference type="InterPro" id="IPR003591">
    <property type="entry name" value="Leu-rich_rpt_typical-subtyp"/>
</dbReference>
<name>A0A1D1W8H7_RAMVA</name>
<evidence type="ECO:0000313" key="5">
    <source>
        <dbReference type="Proteomes" id="UP000186922"/>
    </source>
</evidence>
<reference evidence="4 5" key="1">
    <citation type="journal article" date="2016" name="Nat. Commun.">
        <title>Extremotolerant tardigrade genome and improved radiotolerance of human cultured cells by tardigrade-unique protein.</title>
        <authorList>
            <person name="Hashimoto T."/>
            <person name="Horikawa D.D."/>
            <person name="Saito Y."/>
            <person name="Kuwahara H."/>
            <person name="Kozuka-Hata H."/>
            <person name="Shin-I T."/>
            <person name="Minakuchi Y."/>
            <person name="Ohishi K."/>
            <person name="Motoyama A."/>
            <person name="Aizu T."/>
            <person name="Enomoto A."/>
            <person name="Kondo K."/>
            <person name="Tanaka S."/>
            <person name="Hara Y."/>
            <person name="Koshikawa S."/>
            <person name="Sagara H."/>
            <person name="Miura T."/>
            <person name="Yokobori S."/>
            <person name="Miyagawa K."/>
            <person name="Suzuki Y."/>
            <person name="Kubo T."/>
            <person name="Oyama M."/>
            <person name="Kohara Y."/>
            <person name="Fujiyama A."/>
            <person name="Arakawa K."/>
            <person name="Katayama T."/>
            <person name="Toyoda A."/>
            <person name="Kunieda T."/>
        </authorList>
    </citation>
    <scope>NUCLEOTIDE SEQUENCE [LARGE SCALE GENOMIC DNA]</scope>
    <source>
        <strain evidence="4 5">YOKOZUNA-1</strain>
    </source>
</reference>
<keyword evidence="5" id="KW-1185">Reference proteome</keyword>